<feature type="compositionally biased region" description="Polar residues" evidence="5">
    <location>
        <begin position="37"/>
        <end position="48"/>
    </location>
</feature>
<feature type="compositionally biased region" description="Acidic residues" evidence="5">
    <location>
        <begin position="68"/>
        <end position="83"/>
    </location>
</feature>
<dbReference type="OrthoDB" id="5836119at2759"/>
<evidence type="ECO:0000256" key="4">
    <source>
        <dbReference type="ARBA" id="ARBA00023242"/>
    </source>
</evidence>
<evidence type="ECO:0000313" key="6">
    <source>
        <dbReference type="EMBL" id="KJA15550.1"/>
    </source>
</evidence>
<dbReference type="InterPro" id="IPR007811">
    <property type="entry name" value="RPC4"/>
</dbReference>
<keyword evidence="3" id="KW-0804">Transcription</keyword>
<name>A0A0D2P518_HYPSF</name>
<sequence>MTASGPFAMGPAMAGSSSRRSAPRSNFAPSLPVDASLGSNFGNLSHSAPPSLKKDANGLGGSTSVKAEEEEYSDPDEGVEIVDMENVRQMDWMAPESLKKERREAKTKKVKKEEIMDDDDTIAVMDPQNALQLSESEEEEELEDIIEDFAAQSTIDSGESIHEDRLYFFQFPSPFPKFSYKEPPAMDVDIEPLPVMPELSTSSKKVSFAADVKPDITPSRTPSAVPCEPKQEQPLDGIIGQLEVYKSGAVKIRLTNGILLDVSAATQPSFLQQAIVLDQDKRQLHVLGEVNKQFVVSPNIDALLTALQAEQNAPVIEGEENMIKMD</sequence>
<dbReference type="STRING" id="945553.A0A0D2P518"/>
<dbReference type="OMA" id="GTWDKTV"/>
<dbReference type="Proteomes" id="UP000054270">
    <property type="component" value="Unassembled WGS sequence"/>
</dbReference>
<proteinExistence type="predicted"/>
<evidence type="ECO:0000256" key="2">
    <source>
        <dbReference type="ARBA" id="ARBA00022478"/>
    </source>
</evidence>
<evidence type="ECO:0008006" key="8">
    <source>
        <dbReference type="Google" id="ProtNLM"/>
    </source>
</evidence>
<dbReference type="GO" id="GO:0042797">
    <property type="term" value="P:tRNA transcription by RNA polymerase III"/>
    <property type="evidence" value="ECO:0007669"/>
    <property type="project" value="TreeGrafter"/>
</dbReference>
<dbReference type="AlphaFoldDB" id="A0A0D2P518"/>
<feature type="region of interest" description="Disordered" evidence="5">
    <location>
        <begin position="1"/>
        <end position="123"/>
    </location>
</feature>
<gene>
    <name evidence="6" type="ORF">HYPSUDRAFT_48253</name>
</gene>
<dbReference type="EMBL" id="KN817641">
    <property type="protein sequence ID" value="KJA15550.1"/>
    <property type="molecule type" value="Genomic_DNA"/>
</dbReference>
<evidence type="ECO:0000256" key="3">
    <source>
        <dbReference type="ARBA" id="ARBA00023163"/>
    </source>
</evidence>
<dbReference type="GO" id="GO:0005666">
    <property type="term" value="C:RNA polymerase III complex"/>
    <property type="evidence" value="ECO:0007669"/>
    <property type="project" value="InterPro"/>
</dbReference>
<comment type="subcellular location">
    <subcellularLocation>
        <location evidence="1">Nucleus</location>
    </subcellularLocation>
</comment>
<evidence type="ECO:0000256" key="1">
    <source>
        <dbReference type="ARBA" id="ARBA00004123"/>
    </source>
</evidence>
<keyword evidence="2" id="KW-0240">DNA-directed RNA polymerase</keyword>
<dbReference type="PANTHER" id="PTHR13408:SF0">
    <property type="entry name" value="DNA-DIRECTED RNA POLYMERASE III SUBUNIT RPC4"/>
    <property type="match status" value="1"/>
</dbReference>
<dbReference type="PANTHER" id="PTHR13408">
    <property type="entry name" value="DNA-DIRECTED RNA POLYMERASE III"/>
    <property type="match status" value="1"/>
</dbReference>
<protein>
    <recommendedName>
        <fullName evidence="8">DNA-directed RNA polymerase III subunit RPC4</fullName>
    </recommendedName>
</protein>
<keyword evidence="7" id="KW-1185">Reference proteome</keyword>
<accession>A0A0D2P518</accession>
<organism evidence="6 7">
    <name type="scientific">Hypholoma sublateritium (strain FD-334 SS-4)</name>
    <dbReference type="NCBI Taxonomy" id="945553"/>
    <lineage>
        <taxon>Eukaryota</taxon>
        <taxon>Fungi</taxon>
        <taxon>Dikarya</taxon>
        <taxon>Basidiomycota</taxon>
        <taxon>Agaricomycotina</taxon>
        <taxon>Agaricomycetes</taxon>
        <taxon>Agaricomycetidae</taxon>
        <taxon>Agaricales</taxon>
        <taxon>Agaricineae</taxon>
        <taxon>Strophariaceae</taxon>
        <taxon>Hypholoma</taxon>
    </lineage>
</organism>
<dbReference type="Pfam" id="PF05132">
    <property type="entry name" value="RNA_pol_Rpc4"/>
    <property type="match status" value="1"/>
</dbReference>
<evidence type="ECO:0000313" key="7">
    <source>
        <dbReference type="Proteomes" id="UP000054270"/>
    </source>
</evidence>
<reference evidence="7" key="1">
    <citation type="submission" date="2014-04" db="EMBL/GenBank/DDBJ databases">
        <title>Evolutionary Origins and Diversification of the Mycorrhizal Mutualists.</title>
        <authorList>
            <consortium name="DOE Joint Genome Institute"/>
            <consortium name="Mycorrhizal Genomics Consortium"/>
            <person name="Kohler A."/>
            <person name="Kuo A."/>
            <person name="Nagy L.G."/>
            <person name="Floudas D."/>
            <person name="Copeland A."/>
            <person name="Barry K.W."/>
            <person name="Cichocki N."/>
            <person name="Veneault-Fourrey C."/>
            <person name="LaButti K."/>
            <person name="Lindquist E.A."/>
            <person name="Lipzen A."/>
            <person name="Lundell T."/>
            <person name="Morin E."/>
            <person name="Murat C."/>
            <person name="Riley R."/>
            <person name="Ohm R."/>
            <person name="Sun H."/>
            <person name="Tunlid A."/>
            <person name="Henrissat B."/>
            <person name="Grigoriev I.V."/>
            <person name="Hibbett D.S."/>
            <person name="Martin F."/>
        </authorList>
    </citation>
    <scope>NUCLEOTIDE SEQUENCE [LARGE SCALE GENOMIC DNA]</scope>
    <source>
        <strain evidence="7">FD-334 SS-4</strain>
    </source>
</reference>
<evidence type="ECO:0000256" key="5">
    <source>
        <dbReference type="SAM" id="MobiDB-lite"/>
    </source>
</evidence>
<feature type="compositionally biased region" description="Low complexity" evidence="5">
    <location>
        <begin position="11"/>
        <end position="30"/>
    </location>
</feature>
<dbReference type="GO" id="GO:0003677">
    <property type="term" value="F:DNA binding"/>
    <property type="evidence" value="ECO:0007669"/>
    <property type="project" value="InterPro"/>
</dbReference>
<keyword evidence="4" id="KW-0539">Nucleus</keyword>